<feature type="transmembrane region" description="Helical" evidence="8">
    <location>
        <begin position="347"/>
        <end position="380"/>
    </location>
</feature>
<dbReference type="AlphaFoldDB" id="A0A923RT44"/>
<keyword evidence="4" id="KW-1003">Cell membrane</keyword>
<proteinExistence type="inferred from homology"/>
<evidence type="ECO:0000256" key="4">
    <source>
        <dbReference type="ARBA" id="ARBA00022475"/>
    </source>
</evidence>
<comment type="similarity">
    <text evidence="2">Belongs to the autoinducer-2 exporter (AI-2E) (TC 2.A.86) family.</text>
</comment>
<evidence type="ECO:0000256" key="7">
    <source>
        <dbReference type="ARBA" id="ARBA00023136"/>
    </source>
</evidence>
<gene>
    <name evidence="9" type="ORF">H8S17_08945</name>
</gene>
<reference evidence="9" key="1">
    <citation type="submission" date="2020-08" db="EMBL/GenBank/DDBJ databases">
        <title>Genome public.</title>
        <authorList>
            <person name="Liu C."/>
            <person name="Sun Q."/>
        </authorList>
    </citation>
    <scope>NUCLEOTIDE SEQUENCE</scope>
    <source>
        <strain evidence="9">BX1005</strain>
    </source>
</reference>
<dbReference type="PANTHER" id="PTHR21716:SF53">
    <property type="entry name" value="PERMEASE PERM-RELATED"/>
    <property type="match status" value="1"/>
</dbReference>
<feature type="transmembrane region" description="Helical" evidence="8">
    <location>
        <begin position="183"/>
        <end position="213"/>
    </location>
</feature>
<comment type="subcellular location">
    <subcellularLocation>
        <location evidence="1">Cell membrane</location>
        <topology evidence="1">Multi-pass membrane protein</topology>
    </subcellularLocation>
</comment>
<keyword evidence="10" id="KW-1185">Reference proteome</keyword>
<keyword evidence="7 8" id="KW-0472">Membrane</keyword>
<name>A0A923RT44_9FIRM</name>
<feature type="transmembrane region" description="Helical" evidence="8">
    <location>
        <begin position="257"/>
        <end position="274"/>
    </location>
</feature>
<feature type="transmembrane region" description="Helical" evidence="8">
    <location>
        <begin position="93"/>
        <end position="114"/>
    </location>
</feature>
<accession>A0A923RT44</accession>
<evidence type="ECO:0000256" key="6">
    <source>
        <dbReference type="ARBA" id="ARBA00022989"/>
    </source>
</evidence>
<dbReference type="EMBL" id="JACOPH010000006">
    <property type="protein sequence ID" value="MBC5714336.1"/>
    <property type="molecule type" value="Genomic_DNA"/>
</dbReference>
<comment type="caution">
    <text evidence="9">The sequence shown here is derived from an EMBL/GenBank/DDBJ whole genome shotgun (WGS) entry which is preliminary data.</text>
</comment>
<evidence type="ECO:0000256" key="2">
    <source>
        <dbReference type="ARBA" id="ARBA00009773"/>
    </source>
</evidence>
<organism evidence="9 10">
    <name type="scientific">Roseburia zhanii</name>
    <dbReference type="NCBI Taxonomy" id="2763064"/>
    <lineage>
        <taxon>Bacteria</taxon>
        <taxon>Bacillati</taxon>
        <taxon>Bacillota</taxon>
        <taxon>Clostridia</taxon>
        <taxon>Lachnospirales</taxon>
        <taxon>Lachnospiraceae</taxon>
        <taxon>Roseburia</taxon>
    </lineage>
</organism>
<dbReference type="Proteomes" id="UP000606720">
    <property type="component" value="Unassembled WGS sequence"/>
</dbReference>
<dbReference type="PANTHER" id="PTHR21716">
    <property type="entry name" value="TRANSMEMBRANE PROTEIN"/>
    <property type="match status" value="1"/>
</dbReference>
<sequence>MGAGQQDKESLKKYIRIALVTFVTFCCCTLFFFVIYRYHGFAVYWQKLMKILQPIIIGFIVAYLINPVMVFIEKHLMLFFEPRMKSKKKAKKVARSIGTAGALLFLLLIIFLLLDMMIPELIKSVQNMMVSLPAEVNSFSAWINETLAEDSQLADMLGSSLVKVTNVLENFLQDHLLPQVNTYIASITSGVISAVKVLFNFIIGLIIAVYVLMSKESFIGQGKKLVYTIFPAKFGNHIVKMVRISNEMFGGFINGKILDSAIIGVICYIGLVIMRMPYSLLVAVIVGVTNVIPFFGPYVGAVPSVILIALADPIKGLYFLIFILVLQQIDGNIIGPKILGNSTGLSSFWVVFAILVGGGLFGFMGMLLGVPTFAVIYYLIREVTAWILRKRKLPENTVDYIRMQDVDPSTGKLRYEQKE</sequence>
<feature type="transmembrane region" description="Helical" evidence="8">
    <location>
        <begin position="317"/>
        <end position="335"/>
    </location>
</feature>
<dbReference type="RefSeq" id="WP_186867052.1">
    <property type="nucleotide sequence ID" value="NZ_JACOPH010000006.1"/>
</dbReference>
<evidence type="ECO:0000256" key="5">
    <source>
        <dbReference type="ARBA" id="ARBA00022692"/>
    </source>
</evidence>
<keyword evidence="3" id="KW-0813">Transport</keyword>
<keyword evidence="6 8" id="KW-1133">Transmembrane helix</keyword>
<evidence type="ECO:0000256" key="3">
    <source>
        <dbReference type="ARBA" id="ARBA00022448"/>
    </source>
</evidence>
<evidence type="ECO:0000313" key="10">
    <source>
        <dbReference type="Proteomes" id="UP000606720"/>
    </source>
</evidence>
<feature type="transmembrane region" description="Helical" evidence="8">
    <location>
        <begin position="51"/>
        <end position="72"/>
    </location>
</feature>
<dbReference type="InterPro" id="IPR002549">
    <property type="entry name" value="AI-2E-like"/>
</dbReference>
<evidence type="ECO:0000313" key="9">
    <source>
        <dbReference type="EMBL" id="MBC5714336.1"/>
    </source>
</evidence>
<feature type="transmembrane region" description="Helical" evidence="8">
    <location>
        <begin position="17"/>
        <end position="39"/>
    </location>
</feature>
<keyword evidence="5 8" id="KW-0812">Transmembrane</keyword>
<evidence type="ECO:0000256" key="8">
    <source>
        <dbReference type="SAM" id="Phobius"/>
    </source>
</evidence>
<feature type="transmembrane region" description="Helical" evidence="8">
    <location>
        <begin position="280"/>
        <end position="310"/>
    </location>
</feature>
<dbReference type="GO" id="GO:0055085">
    <property type="term" value="P:transmembrane transport"/>
    <property type="evidence" value="ECO:0007669"/>
    <property type="project" value="TreeGrafter"/>
</dbReference>
<dbReference type="Pfam" id="PF01594">
    <property type="entry name" value="AI-2E_transport"/>
    <property type="match status" value="1"/>
</dbReference>
<dbReference type="GO" id="GO:0005886">
    <property type="term" value="C:plasma membrane"/>
    <property type="evidence" value="ECO:0007669"/>
    <property type="project" value="UniProtKB-SubCell"/>
</dbReference>
<protein>
    <submittedName>
        <fullName evidence="9">AI-2E family transporter</fullName>
    </submittedName>
</protein>
<evidence type="ECO:0000256" key="1">
    <source>
        <dbReference type="ARBA" id="ARBA00004651"/>
    </source>
</evidence>